<sequence length="675" mass="77524">MSGECDAIVESSFRSVISVEQAVLKEQKTAQNRLKEIREDLALRLNTLNARISKLEAQRARLQEPPAELNSSEVKFISAVGEFEKNVFSDIYSEVLDKVRDLSSSINRLIAECQWTEATDALLELTAFRAKFEKSKCCNLYAWMNEIVARWTDLFVEVAELVVCEAIESLGYTYFEHEAKALGQLVDKDSVLRRCSIFLKALHACGRQEMLTTILTKPFVKRFVFFFGQNGKQEADSKPAYYLSFVLTWFMQSKQWIGELLGNDEEIYSVDTVWQHFGQSMVELAKKRLSHDLQSAISQPDQLSTFAELVDEMLAFDMDMLSNGYSASLTGCMVLLAEDDVFKFWSDLEQNELRAFSRQLFSRPEAWCPHISTFGEEDEYKVSYCADRFLVAMSALTNRFNAVHNSKRRLQMAHLQYSLFDDFRDQLMECARASAEDGRQMHFEIANAASHLSHVLFHWQDQAVYMQLEIGFFDELIKQFKRLRDQLLSAVASAMAVELAECLRNDLLLAVQEKQENRFEAIISYAMVYPIQEILIEARQRLSTSNFAIWLKALMKECENALVDKFVLTVHCDQHIGAQLKFAFATFLSLFTHACVGFQNPMLENVTLDSFQRLTQCLGLLSSNVATCALLKEHIALFNEATSDDHWKMVLNEMKLHLLSRDIVRRIVFNRTDVL</sequence>
<dbReference type="AlphaFoldDB" id="A0A5S6R1I6"/>
<reference evidence="2" key="2">
    <citation type="submission" date="2014-03" db="EMBL/GenBank/DDBJ databases">
        <title>The whipworm genome and dual-species transcriptomics of an intimate host-pathogen interaction.</title>
        <authorList>
            <person name="Foth B.J."/>
            <person name="Tsai I.J."/>
            <person name="Reid A.J."/>
            <person name="Bancroft A.J."/>
            <person name="Nichol S."/>
            <person name="Tracey A."/>
            <person name="Holroyd N."/>
            <person name="Cotton J.A."/>
            <person name="Stanley E.J."/>
            <person name="Zarowiecki M."/>
            <person name="Liu J.Z."/>
            <person name="Huckvale T."/>
            <person name="Cooper P.J."/>
            <person name="Grencis R.K."/>
            <person name="Berriman M."/>
        </authorList>
    </citation>
    <scope>NUCLEOTIDE SEQUENCE [LARGE SCALE GENOMIC DNA]</scope>
    <source>
        <strain evidence="2">Edinburgh</strain>
    </source>
</reference>
<reference evidence="3" key="3">
    <citation type="submission" date="2019-12" db="UniProtKB">
        <authorList>
            <consortium name="WormBaseParasite"/>
        </authorList>
    </citation>
    <scope>IDENTIFICATION</scope>
</reference>
<name>A0A5S6R1I6_TRIMR</name>
<reference evidence="2" key="1">
    <citation type="submission" date="2013-11" db="EMBL/GenBank/DDBJ databases">
        <authorList>
            <person name="Aslett M."/>
        </authorList>
    </citation>
    <scope>NUCLEOTIDE SEQUENCE [LARGE SCALE GENOMIC DNA]</scope>
    <source>
        <strain evidence="2">Edinburgh</strain>
    </source>
</reference>
<dbReference type="WBParaSite" id="TMUE_3000013355.2">
    <property type="protein sequence ID" value="TMUE_3000013355.2"/>
    <property type="gene ID" value="WBGene00301870"/>
</dbReference>
<dbReference type="GO" id="GO:0006890">
    <property type="term" value="P:retrograde vesicle-mediated transport, Golgi to endoplasmic reticulum"/>
    <property type="evidence" value="ECO:0007669"/>
    <property type="project" value="InterPro"/>
</dbReference>
<keyword evidence="2" id="KW-1185">Reference proteome</keyword>
<dbReference type="Pfam" id="PF04437">
    <property type="entry name" value="RINT1_TIP1"/>
    <property type="match status" value="1"/>
</dbReference>
<dbReference type="PANTHER" id="PTHR13520:SF0">
    <property type="entry name" value="RAD50-INTERACTING PROTEIN 1"/>
    <property type="match status" value="1"/>
</dbReference>
<dbReference type="InterPro" id="IPR007528">
    <property type="entry name" value="RINT1_Tip20"/>
</dbReference>
<evidence type="ECO:0000256" key="1">
    <source>
        <dbReference type="SAM" id="Coils"/>
    </source>
</evidence>
<protein>
    <submittedName>
        <fullName evidence="3">RAD50-interacting protein 1</fullName>
    </submittedName>
</protein>
<keyword evidence="1" id="KW-0175">Coiled coil</keyword>
<accession>A0A5S6R1I6</accession>
<dbReference type="PROSITE" id="PS51386">
    <property type="entry name" value="RINT1_TIP20"/>
    <property type="match status" value="1"/>
</dbReference>
<dbReference type="PANTHER" id="PTHR13520">
    <property type="entry name" value="RAD50-INTERACTING PROTEIN 1 RINT-1"/>
    <property type="match status" value="1"/>
</dbReference>
<evidence type="ECO:0000313" key="3">
    <source>
        <dbReference type="WBParaSite" id="TMUE_3000013355.1"/>
    </source>
</evidence>
<proteinExistence type="predicted"/>
<dbReference type="GO" id="GO:0006888">
    <property type="term" value="P:endoplasmic reticulum to Golgi vesicle-mediated transport"/>
    <property type="evidence" value="ECO:0007669"/>
    <property type="project" value="InterPro"/>
</dbReference>
<dbReference type="Proteomes" id="UP000046395">
    <property type="component" value="Unassembled WGS sequence"/>
</dbReference>
<dbReference type="GO" id="GO:0060628">
    <property type="term" value="P:regulation of ER to Golgi vesicle-mediated transport"/>
    <property type="evidence" value="ECO:0007669"/>
    <property type="project" value="TreeGrafter"/>
</dbReference>
<feature type="coiled-coil region" evidence="1">
    <location>
        <begin position="31"/>
        <end position="65"/>
    </location>
</feature>
<dbReference type="GO" id="GO:0070939">
    <property type="term" value="C:Dsl1/NZR complex"/>
    <property type="evidence" value="ECO:0007669"/>
    <property type="project" value="InterPro"/>
</dbReference>
<evidence type="ECO:0000313" key="2">
    <source>
        <dbReference type="Proteomes" id="UP000046395"/>
    </source>
</evidence>
<dbReference type="WBParaSite" id="TMUE_3000013355.1">
    <property type="protein sequence ID" value="TMUE_3000013355.1"/>
    <property type="gene ID" value="WBGene00301870"/>
</dbReference>
<organism evidence="2 3">
    <name type="scientific">Trichuris muris</name>
    <name type="common">Mouse whipworm</name>
    <dbReference type="NCBI Taxonomy" id="70415"/>
    <lineage>
        <taxon>Eukaryota</taxon>
        <taxon>Metazoa</taxon>
        <taxon>Ecdysozoa</taxon>
        <taxon>Nematoda</taxon>
        <taxon>Enoplea</taxon>
        <taxon>Dorylaimia</taxon>
        <taxon>Trichinellida</taxon>
        <taxon>Trichuridae</taxon>
        <taxon>Trichuris</taxon>
    </lineage>
</organism>
<dbReference type="STRING" id="70415.A0A5S6R1I6"/>